<proteinExistence type="predicted"/>
<dbReference type="EMBL" id="GGEC01065078">
    <property type="protein sequence ID" value="MBX45562.1"/>
    <property type="molecule type" value="Transcribed_RNA"/>
</dbReference>
<organism evidence="1">
    <name type="scientific">Rhizophora mucronata</name>
    <name type="common">Asiatic mangrove</name>
    <dbReference type="NCBI Taxonomy" id="61149"/>
    <lineage>
        <taxon>Eukaryota</taxon>
        <taxon>Viridiplantae</taxon>
        <taxon>Streptophyta</taxon>
        <taxon>Embryophyta</taxon>
        <taxon>Tracheophyta</taxon>
        <taxon>Spermatophyta</taxon>
        <taxon>Magnoliopsida</taxon>
        <taxon>eudicotyledons</taxon>
        <taxon>Gunneridae</taxon>
        <taxon>Pentapetalae</taxon>
        <taxon>rosids</taxon>
        <taxon>fabids</taxon>
        <taxon>Malpighiales</taxon>
        <taxon>Rhizophoraceae</taxon>
        <taxon>Rhizophora</taxon>
    </lineage>
</organism>
<accession>A0A2P2NSS1</accession>
<name>A0A2P2NSS1_RHIMU</name>
<dbReference type="AlphaFoldDB" id="A0A2P2NSS1"/>
<protein>
    <submittedName>
        <fullName evidence="1">Uncharacterized protein</fullName>
    </submittedName>
</protein>
<sequence length="21" mass="2480">MQCVYQSSCCMLCLFELYDTV</sequence>
<evidence type="ECO:0000313" key="1">
    <source>
        <dbReference type="EMBL" id="MBX45562.1"/>
    </source>
</evidence>
<reference evidence="1" key="1">
    <citation type="submission" date="2018-02" db="EMBL/GenBank/DDBJ databases">
        <title>Rhizophora mucronata_Transcriptome.</title>
        <authorList>
            <person name="Meera S.P."/>
            <person name="Sreeshan A."/>
            <person name="Augustine A."/>
        </authorList>
    </citation>
    <scope>NUCLEOTIDE SEQUENCE</scope>
    <source>
        <tissue evidence="1">Leaf</tissue>
    </source>
</reference>